<dbReference type="InterPro" id="IPR050834">
    <property type="entry name" value="Glycosyltransf_2"/>
</dbReference>
<sequence>MTIQISAIICTFNRASYLRKAIQSSIAQTLDPSCYEILIIDNRSTDETKKVVTEEFSHVSNLRYIYEPIQGLSQARNTGWQNARGEYVAYLDDDAIAYPQWLEKILEVFATVNPKPGAVGGKIEPIWEAPRPSWLSEGLAQGLTILDWSETPIFLESDRWLAGANVAYPKHLLQEMKGFDVNLGRKGSNLLSCEESLLHDRLKNNGYRLYYHPAVAVRHHIHASRLVKDWHIKRQYWNGVSISTALLYQIKLPRSVRLKKARSHLRNEILPLLKKMWLLRAQKNENEFFDLRCSLAYQLGYLYGLLRLAG</sequence>
<dbReference type="InterPro" id="IPR001173">
    <property type="entry name" value="Glyco_trans_2-like"/>
</dbReference>
<dbReference type="CDD" id="cd00761">
    <property type="entry name" value="Glyco_tranf_GTA_type"/>
    <property type="match status" value="1"/>
</dbReference>
<dbReference type="EMBL" id="MRCB01000034">
    <property type="protein sequence ID" value="OKH20175.1"/>
    <property type="molecule type" value="Genomic_DNA"/>
</dbReference>
<name>A0A1U7H9G7_9CYAN</name>
<protein>
    <recommendedName>
        <fullName evidence="1">Glycosyltransferase 2-like domain-containing protein</fullName>
    </recommendedName>
</protein>
<gene>
    <name evidence="2" type="ORF">NIES593_19945</name>
</gene>
<dbReference type="PANTHER" id="PTHR43685:SF2">
    <property type="entry name" value="GLYCOSYLTRANSFERASE 2-LIKE DOMAIN-CONTAINING PROTEIN"/>
    <property type="match status" value="1"/>
</dbReference>
<comment type="caution">
    <text evidence="2">The sequence shown here is derived from an EMBL/GenBank/DDBJ whole genome shotgun (WGS) entry which is preliminary data.</text>
</comment>
<proteinExistence type="predicted"/>
<reference evidence="2 3" key="1">
    <citation type="submission" date="2016-11" db="EMBL/GenBank/DDBJ databases">
        <title>Draft Genome Sequences of Nine Cyanobacterial Strains from Diverse Habitats.</title>
        <authorList>
            <person name="Zhu T."/>
            <person name="Hou S."/>
            <person name="Lu X."/>
            <person name="Hess W.R."/>
        </authorList>
    </citation>
    <scope>NUCLEOTIDE SEQUENCE [LARGE SCALE GENOMIC DNA]</scope>
    <source>
        <strain evidence="2 3">NIES-593</strain>
    </source>
</reference>
<evidence type="ECO:0000313" key="3">
    <source>
        <dbReference type="Proteomes" id="UP000186868"/>
    </source>
</evidence>
<evidence type="ECO:0000313" key="2">
    <source>
        <dbReference type="EMBL" id="OKH20175.1"/>
    </source>
</evidence>
<accession>A0A1U7H9G7</accession>
<dbReference type="InterPro" id="IPR029044">
    <property type="entry name" value="Nucleotide-diphossugar_trans"/>
</dbReference>
<dbReference type="Gene3D" id="3.90.550.10">
    <property type="entry name" value="Spore Coat Polysaccharide Biosynthesis Protein SpsA, Chain A"/>
    <property type="match status" value="1"/>
</dbReference>
<dbReference type="AlphaFoldDB" id="A0A1U7H9G7"/>
<dbReference type="OrthoDB" id="153025at2"/>
<dbReference type="STRING" id="1921803.NIES593_19945"/>
<dbReference type="Pfam" id="PF00535">
    <property type="entry name" value="Glycos_transf_2"/>
    <property type="match status" value="1"/>
</dbReference>
<organism evidence="2 3">
    <name type="scientific">Hydrococcus rivularis NIES-593</name>
    <dbReference type="NCBI Taxonomy" id="1921803"/>
    <lineage>
        <taxon>Bacteria</taxon>
        <taxon>Bacillati</taxon>
        <taxon>Cyanobacteriota</taxon>
        <taxon>Cyanophyceae</taxon>
        <taxon>Pleurocapsales</taxon>
        <taxon>Hydrococcaceae</taxon>
        <taxon>Hydrococcus</taxon>
    </lineage>
</organism>
<keyword evidence="3" id="KW-1185">Reference proteome</keyword>
<evidence type="ECO:0000259" key="1">
    <source>
        <dbReference type="Pfam" id="PF00535"/>
    </source>
</evidence>
<dbReference type="SUPFAM" id="SSF53448">
    <property type="entry name" value="Nucleotide-diphospho-sugar transferases"/>
    <property type="match status" value="1"/>
</dbReference>
<feature type="domain" description="Glycosyltransferase 2-like" evidence="1">
    <location>
        <begin position="6"/>
        <end position="111"/>
    </location>
</feature>
<dbReference type="Proteomes" id="UP000186868">
    <property type="component" value="Unassembled WGS sequence"/>
</dbReference>
<dbReference type="PANTHER" id="PTHR43685">
    <property type="entry name" value="GLYCOSYLTRANSFERASE"/>
    <property type="match status" value="1"/>
</dbReference>